<evidence type="ECO:0000313" key="1">
    <source>
        <dbReference type="EMBL" id="MFD1431826.1"/>
    </source>
</evidence>
<reference evidence="2" key="1">
    <citation type="journal article" date="2019" name="Int. J. Syst. Evol. Microbiol.">
        <title>The Global Catalogue of Microorganisms (GCM) 10K type strain sequencing project: providing services to taxonomists for standard genome sequencing and annotation.</title>
        <authorList>
            <consortium name="The Broad Institute Genomics Platform"/>
            <consortium name="The Broad Institute Genome Sequencing Center for Infectious Disease"/>
            <person name="Wu L."/>
            <person name="Ma J."/>
        </authorList>
    </citation>
    <scope>NUCLEOTIDE SEQUENCE [LARGE SCALE GENOMIC DNA]</scope>
    <source>
        <strain evidence="2">CCM 8947</strain>
    </source>
</reference>
<organism evidence="1 2">
    <name type="scientific">Lacticaseibacillus yichunensis</name>
    <dbReference type="NCBI Taxonomy" id="2486015"/>
    <lineage>
        <taxon>Bacteria</taxon>
        <taxon>Bacillati</taxon>
        <taxon>Bacillota</taxon>
        <taxon>Bacilli</taxon>
        <taxon>Lactobacillales</taxon>
        <taxon>Lactobacillaceae</taxon>
        <taxon>Lacticaseibacillus</taxon>
    </lineage>
</organism>
<dbReference type="Proteomes" id="UP001597192">
    <property type="component" value="Unassembled WGS sequence"/>
</dbReference>
<evidence type="ECO:0000313" key="2">
    <source>
        <dbReference type="Proteomes" id="UP001597192"/>
    </source>
</evidence>
<dbReference type="RefSeq" id="WP_125696362.1">
    <property type="nucleotide sequence ID" value="NZ_JBHTOG010000015.1"/>
</dbReference>
<dbReference type="EMBL" id="JBHTOG010000015">
    <property type="protein sequence ID" value="MFD1431826.1"/>
    <property type="molecule type" value="Genomic_DNA"/>
</dbReference>
<proteinExistence type="predicted"/>
<protein>
    <submittedName>
        <fullName evidence="1">Uncharacterized protein</fullName>
    </submittedName>
</protein>
<comment type="caution">
    <text evidence="1">The sequence shown here is derived from an EMBL/GenBank/DDBJ whole genome shotgun (WGS) entry which is preliminary data.</text>
</comment>
<keyword evidence="2" id="KW-1185">Reference proteome</keyword>
<sequence>MAHLAIERPGRLSVSDLLGEAQLGKDAEARGMVGQPTWGGCLMAHLAIECTHQLDDPTMRAAEAQLKDAEPSV</sequence>
<gene>
    <name evidence="1" type="ORF">ACFQ47_03920</name>
</gene>
<name>A0ABW4CPI6_9LACO</name>
<accession>A0ABW4CPI6</accession>